<organism evidence="1 2">
    <name type="scientific">Macrostomum lignano</name>
    <dbReference type="NCBI Taxonomy" id="282301"/>
    <lineage>
        <taxon>Eukaryota</taxon>
        <taxon>Metazoa</taxon>
        <taxon>Spiralia</taxon>
        <taxon>Lophotrochozoa</taxon>
        <taxon>Platyhelminthes</taxon>
        <taxon>Rhabditophora</taxon>
        <taxon>Macrostomorpha</taxon>
        <taxon>Macrostomida</taxon>
        <taxon>Macrostomidae</taxon>
        <taxon>Macrostomum</taxon>
    </lineage>
</organism>
<reference evidence="2" key="1">
    <citation type="submission" date="2016-11" db="UniProtKB">
        <authorList>
            <consortium name="WormBaseParasite"/>
        </authorList>
    </citation>
    <scope>IDENTIFICATION</scope>
</reference>
<keyword evidence="1" id="KW-1185">Reference proteome</keyword>
<protein>
    <submittedName>
        <fullName evidence="2">Uncharacterized protein</fullName>
    </submittedName>
</protein>
<sequence>MRQVAQNSVCCFRYSTGLRRNNSDSDAVDKDKQASGFSCHLVQCIQQEWRKCYSDSIRLNIEITKQKSTIETKDLAAGCLRQRELPAGLRDEPAQKWHLPDTEDPAHSLAQRVRVQVLCRAHKNLAETSPRLDPRAVARQGYGSIRG</sequence>
<dbReference type="WBParaSite" id="maker-uti_cns_0010889-snap-gene-0.3-mRNA-1">
    <property type="protein sequence ID" value="maker-uti_cns_0010889-snap-gene-0.3-mRNA-1"/>
    <property type="gene ID" value="maker-uti_cns_0010889-snap-gene-0.3"/>
</dbReference>
<evidence type="ECO:0000313" key="2">
    <source>
        <dbReference type="WBParaSite" id="maker-uti_cns_0010889-snap-gene-0.3-mRNA-1"/>
    </source>
</evidence>
<name>A0A1I8IAF7_9PLAT</name>
<evidence type="ECO:0000313" key="1">
    <source>
        <dbReference type="Proteomes" id="UP000095280"/>
    </source>
</evidence>
<dbReference type="Proteomes" id="UP000095280">
    <property type="component" value="Unplaced"/>
</dbReference>
<proteinExistence type="predicted"/>
<dbReference type="AlphaFoldDB" id="A0A1I8IAF7"/>
<accession>A0A1I8IAF7</accession>